<accession>A0A5Q2QFS1</accession>
<dbReference type="Proteomes" id="UP000388235">
    <property type="component" value="Chromosome"/>
</dbReference>
<gene>
    <name evidence="2" type="ORF">GH975_11855</name>
</gene>
<reference evidence="2 3" key="1">
    <citation type="submission" date="2019-11" db="EMBL/GenBank/DDBJ databases">
        <authorList>
            <person name="Khan S.A."/>
            <person name="Jeon C.O."/>
            <person name="Chun B.H."/>
        </authorList>
    </citation>
    <scope>NUCLEOTIDE SEQUENCE [LARGE SCALE GENOMIC DNA]</scope>
    <source>
        <strain evidence="2 3">IMCC 1097</strain>
    </source>
</reference>
<proteinExistence type="predicted"/>
<keyword evidence="3" id="KW-1185">Reference proteome</keyword>
<dbReference type="KEGG" id="llp:GH975_11855"/>
<organism evidence="2 3">
    <name type="scientific">Litorivicinus lipolyticus</name>
    <dbReference type="NCBI Taxonomy" id="418701"/>
    <lineage>
        <taxon>Bacteria</taxon>
        <taxon>Pseudomonadati</taxon>
        <taxon>Pseudomonadota</taxon>
        <taxon>Gammaproteobacteria</taxon>
        <taxon>Oceanospirillales</taxon>
        <taxon>Litorivicinaceae</taxon>
        <taxon>Litorivicinus</taxon>
    </lineage>
</organism>
<keyword evidence="1" id="KW-0732">Signal</keyword>
<dbReference type="EMBL" id="CP045871">
    <property type="protein sequence ID" value="QGG81221.1"/>
    <property type="molecule type" value="Genomic_DNA"/>
</dbReference>
<feature type="chain" id="PRO_5024437932" evidence="1">
    <location>
        <begin position="24"/>
        <end position="212"/>
    </location>
</feature>
<evidence type="ECO:0000313" key="2">
    <source>
        <dbReference type="EMBL" id="QGG81221.1"/>
    </source>
</evidence>
<dbReference type="AlphaFoldDB" id="A0A5Q2QFS1"/>
<evidence type="ECO:0000256" key="1">
    <source>
        <dbReference type="SAM" id="SignalP"/>
    </source>
</evidence>
<evidence type="ECO:0000313" key="3">
    <source>
        <dbReference type="Proteomes" id="UP000388235"/>
    </source>
</evidence>
<name>A0A5Q2QFS1_9GAMM</name>
<protein>
    <submittedName>
        <fullName evidence="2">Uncharacterized protein</fullName>
    </submittedName>
</protein>
<dbReference type="RefSeq" id="WP_153714724.1">
    <property type="nucleotide sequence ID" value="NZ_CP045871.1"/>
</dbReference>
<sequence>MRLSHAWLLAFAATSLGSGAITAEQPNNILGIQAGQTAASVEARLGAPLRCAPGAVVDRWCAWENDWGAFLTVSYVDEQVTYVYVSHEYSGDTDLALDSADDMRSAWGREDIRAVSAGGSRIRYTYLHSGLTVNFDDDELAGYAIGPVTWRASATLSEYHLGGVQLCPSAHCPFQMPSRKLRPEFASRSAADLLADIKNGALGPVLQHTPEP</sequence>
<feature type="signal peptide" evidence="1">
    <location>
        <begin position="1"/>
        <end position="23"/>
    </location>
</feature>